<dbReference type="InterPro" id="IPR036291">
    <property type="entry name" value="NAD(P)-bd_dom_sf"/>
</dbReference>
<dbReference type="AlphaFoldDB" id="A0A1Z5K062"/>
<name>A0A1Z5K062_FISSO</name>
<dbReference type="PANTHER" id="PTHR43725">
    <property type="entry name" value="UDP-GLUCOSE 4-EPIMERASE"/>
    <property type="match status" value="1"/>
</dbReference>
<dbReference type="PANTHER" id="PTHR43725:SF6">
    <property type="entry name" value="CHLOROPLAST STEM-LOOP BINDING PROTEIN OF 41 KDA A, CHLOROPLASTIC"/>
    <property type="match status" value="1"/>
</dbReference>
<dbReference type="GO" id="GO:0005996">
    <property type="term" value="P:monosaccharide metabolic process"/>
    <property type="evidence" value="ECO:0007669"/>
    <property type="project" value="TreeGrafter"/>
</dbReference>
<dbReference type="GO" id="GO:0003978">
    <property type="term" value="F:UDP-glucose 4-epimerase activity"/>
    <property type="evidence" value="ECO:0007669"/>
    <property type="project" value="TreeGrafter"/>
</dbReference>
<dbReference type="Pfam" id="PF01370">
    <property type="entry name" value="Epimerase"/>
    <property type="match status" value="1"/>
</dbReference>
<sequence length="392" mass="44088">MTASTNNSLVKVLTLLGWSVVATAFVVPQTRTFTTQLYSSALIVQNKGGGHGEIGYHLAQLLQDHPKITSVTILQDDACDDEAEPFCSYFPDLRGVTVMKAPLSAECDRFQMQGMLGGRDARFDYIWDNNSKKPTGSALALLECAAAWNVTLYTYVSSAGMYKPQGIFPMPEDTPVKETADQNLFDQKAIELSLPYVSFRPQYIYGPKANKNDYLDYFLDRLVRELPVPIPGDGSQLVSLTHARDVASLLASVLNNEEAAKQQRFFNCGTDQLVSYKEVADICAEAAATEKYETEFYDAELFDKTKFPFRDTDFYVAPDKAKELLGWSGPTHKLKDDMKEWYFEQYKARGGPEKKMSFLKDWEIVVGSKTPPQGYVESIYDKYDPLVIEIEK</sequence>
<keyword evidence="4" id="KW-1185">Reference proteome</keyword>
<evidence type="ECO:0000313" key="4">
    <source>
        <dbReference type="Proteomes" id="UP000198406"/>
    </source>
</evidence>
<dbReference type="OrthoDB" id="419598at2759"/>
<protein>
    <recommendedName>
        <fullName evidence="2">NAD-dependent epimerase/dehydratase domain-containing protein</fullName>
    </recommendedName>
</protein>
<proteinExistence type="predicted"/>
<feature type="signal peptide" evidence="1">
    <location>
        <begin position="1"/>
        <end position="24"/>
    </location>
</feature>
<dbReference type="Gene3D" id="3.40.50.720">
    <property type="entry name" value="NAD(P)-binding Rossmann-like Domain"/>
    <property type="match status" value="1"/>
</dbReference>
<dbReference type="Proteomes" id="UP000198406">
    <property type="component" value="Unassembled WGS sequence"/>
</dbReference>
<organism evidence="3 4">
    <name type="scientific">Fistulifera solaris</name>
    <name type="common">Oleaginous diatom</name>
    <dbReference type="NCBI Taxonomy" id="1519565"/>
    <lineage>
        <taxon>Eukaryota</taxon>
        <taxon>Sar</taxon>
        <taxon>Stramenopiles</taxon>
        <taxon>Ochrophyta</taxon>
        <taxon>Bacillariophyta</taxon>
        <taxon>Bacillariophyceae</taxon>
        <taxon>Bacillariophycidae</taxon>
        <taxon>Naviculales</taxon>
        <taxon>Naviculaceae</taxon>
        <taxon>Fistulifera</taxon>
    </lineage>
</organism>
<comment type="caution">
    <text evidence="3">The sequence shown here is derived from an EMBL/GenBank/DDBJ whole genome shotgun (WGS) entry which is preliminary data.</text>
</comment>
<evidence type="ECO:0000313" key="3">
    <source>
        <dbReference type="EMBL" id="GAX19371.1"/>
    </source>
</evidence>
<feature type="chain" id="PRO_5013142752" description="NAD-dependent epimerase/dehydratase domain-containing protein" evidence="1">
    <location>
        <begin position="25"/>
        <end position="392"/>
    </location>
</feature>
<accession>A0A1Z5K062</accession>
<gene>
    <name evidence="3" type="ORF">FisN_4Lh349</name>
</gene>
<evidence type="ECO:0000259" key="2">
    <source>
        <dbReference type="Pfam" id="PF01370"/>
    </source>
</evidence>
<dbReference type="InParanoid" id="A0A1Z5K062"/>
<dbReference type="SUPFAM" id="SSF51735">
    <property type="entry name" value="NAD(P)-binding Rossmann-fold domains"/>
    <property type="match status" value="1"/>
</dbReference>
<dbReference type="EMBL" id="BDSP01000136">
    <property type="protein sequence ID" value="GAX19371.1"/>
    <property type="molecule type" value="Genomic_DNA"/>
</dbReference>
<evidence type="ECO:0000256" key="1">
    <source>
        <dbReference type="SAM" id="SignalP"/>
    </source>
</evidence>
<dbReference type="InterPro" id="IPR001509">
    <property type="entry name" value="Epimerase_deHydtase"/>
</dbReference>
<reference evidence="3 4" key="1">
    <citation type="journal article" date="2015" name="Plant Cell">
        <title>Oil accumulation by the oleaginous diatom Fistulifera solaris as revealed by the genome and transcriptome.</title>
        <authorList>
            <person name="Tanaka T."/>
            <person name="Maeda Y."/>
            <person name="Veluchamy A."/>
            <person name="Tanaka M."/>
            <person name="Abida H."/>
            <person name="Marechal E."/>
            <person name="Bowler C."/>
            <person name="Muto M."/>
            <person name="Sunaga Y."/>
            <person name="Tanaka M."/>
            <person name="Yoshino T."/>
            <person name="Taniguchi T."/>
            <person name="Fukuda Y."/>
            <person name="Nemoto M."/>
            <person name="Matsumoto M."/>
            <person name="Wong P.S."/>
            <person name="Aburatani S."/>
            <person name="Fujibuchi W."/>
        </authorList>
    </citation>
    <scope>NUCLEOTIDE SEQUENCE [LARGE SCALE GENOMIC DNA]</scope>
    <source>
        <strain evidence="3 4">JPCC DA0580</strain>
    </source>
</reference>
<feature type="domain" description="NAD-dependent epimerase/dehydratase" evidence="2">
    <location>
        <begin position="49"/>
        <end position="269"/>
    </location>
</feature>
<dbReference type="GO" id="GO:0005829">
    <property type="term" value="C:cytosol"/>
    <property type="evidence" value="ECO:0007669"/>
    <property type="project" value="TreeGrafter"/>
</dbReference>
<keyword evidence="1" id="KW-0732">Signal</keyword>